<dbReference type="Proteomes" id="UP001275440">
    <property type="component" value="Unassembled WGS sequence"/>
</dbReference>
<protein>
    <recommendedName>
        <fullName evidence="4">Lipoprotein</fullName>
    </recommendedName>
</protein>
<sequence length="194" mass="20307">MKRTNFAALITATLAAGLTACSSTDTATVAPPTAPITTVAVSPFGDDSSDLLFQIHRNNAAAIVETVEQRGGTPQQAIAALLAGEAETGWRSGLPMSPPATDIRDIYGWRFAYTVGAESTDGVRAATETFMANAATVTVDAADPVAYALAVQHADRREYDEPEHFFKKGQTAASEYAAALPAATAAYAELRPVQ</sequence>
<proteinExistence type="predicted"/>
<evidence type="ECO:0000313" key="3">
    <source>
        <dbReference type="Proteomes" id="UP001275440"/>
    </source>
</evidence>
<dbReference type="EMBL" id="WBMO01000003">
    <property type="protein sequence ID" value="MDV2477285.1"/>
    <property type="molecule type" value="Genomic_DNA"/>
</dbReference>
<reference evidence="2 3" key="1">
    <citation type="submission" date="2019-10" db="EMBL/GenBank/DDBJ databases">
        <title>Draft Genome Assembly of Rhodococcus zopfii DSM44189.</title>
        <authorList>
            <person name="Sutton J.M."/>
            <person name="Akob D.M."/>
            <person name="Bushman T.J."/>
        </authorList>
    </citation>
    <scope>NUCLEOTIDE SEQUENCE [LARGE SCALE GENOMIC DNA]</scope>
    <source>
        <strain evidence="2 3">DSM 44189</strain>
    </source>
</reference>
<organism evidence="2 3">
    <name type="scientific">Rhodococcus zopfii</name>
    <dbReference type="NCBI Taxonomy" id="43772"/>
    <lineage>
        <taxon>Bacteria</taxon>
        <taxon>Bacillati</taxon>
        <taxon>Actinomycetota</taxon>
        <taxon>Actinomycetes</taxon>
        <taxon>Mycobacteriales</taxon>
        <taxon>Nocardiaceae</taxon>
        <taxon>Rhodococcus</taxon>
    </lineage>
</organism>
<accession>A0ABU3WTE1</accession>
<gene>
    <name evidence="2" type="ORF">F8M49_21485</name>
</gene>
<dbReference type="PROSITE" id="PS51257">
    <property type="entry name" value="PROKAR_LIPOPROTEIN"/>
    <property type="match status" value="1"/>
</dbReference>
<feature type="chain" id="PRO_5046000576" description="Lipoprotein" evidence="1">
    <location>
        <begin position="28"/>
        <end position="194"/>
    </location>
</feature>
<evidence type="ECO:0000256" key="1">
    <source>
        <dbReference type="SAM" id="SignalP"/>
    </source>
</evidence>
<keyword evidence="1" id="KW-0732">Signal</keyword>
<comment type="caution">
    <text evidence="2">The sequence shown here is derived from an EMBL/GenBank/DDBJ whole genome shotgun (WGS) entry which is preliminary data.</text>
</comment>
<evidence type="ECO:0000313" key="2">
    <source>
        <dbReference type="EMBL" id="MDV2477285.1"/>
    </source>
</evidence>
<keyword evidence="3" id="KW-1185">Reference proteome</keyword>
<name>A0ABU3WTE1_9NOCA</name>
<evidence type="ECO:0008006" key="4">
    <source>
        <dbReference type="Google" id="ProtNLM"/>
    </source>
</evidence>
<feature type="signal peptide" evidence="1">
    <location>
        <begin position="1"/>
        <end position="27"/>
    </location>
</feature>